<dbReference type="AlphaFoldDB" id="A0A645DAA7"/>
<accession>A0A645DAA7</accession>
<protein>
    <submittedName>
        <fullName evidence="1">Uncharacterized protein</fullName>
    </submittedName>
</protein>
<reference evidence="1" key="1">
    <citation type="submission" date="2019-08" db="EMBL/GenBank/DDBJ databases">
        <authorList>
            <person name="Kucharzyk K."/>
            <person name="Murdoch R.W."/>
            <person name="Higgins S."/>
            <person name="Loffler F."/>
        </authorList>
    </citation>
    <scope>NUCLEOTIDE SEQUENCE</scope>
</reference>
<comment type="caution">
    <text evidence="1">The sequence shown here is derived from an EMBL/GenBank/DDBJ whole genome shotgun (WGS) entry which is preliminary data.</text>
</comment>
<sequence length="205" mass="22577">MHQAGLDAMEHAQRGDRRGVAALAFQADDMVGLHRHIAHIAGGGVDIFRRDVAAVETLHKAPQRPEVGLALQLGRVADQHRFAAAQVEPGGRGFIAHAPCQAQAVDQRVFFVGIVPQTGAAQGRPQQRIMEDRDALEARCGVVKMHHLLISMFLHVIEDLKIAHNILQYVDYGHIVSDVWGCLQGFARKCFFIAFFAHISYAVYG</sequence>
<dbReference type="EMBL" id="VSSQ01034434">
    <property type="protein sequence ID" value="MPM86380.1"/>
    <property type="molecule type" value="Genomic_DNA"/>
</dbReference>
<proteinExistence type="predicted"/>
<organism evidence="1">
    <name type="scientific">bioreactor metagenome</name>
    <dbReference type="NCBI Taxonomy" id="1076179"/>
    <lineage>
        <taxon>unclassified sequences</taxon>
        <taxon>metagenomes</taxon>
        <taxon>ecological metagenomes</taxon>
    </lineage>
</organism>
<gene>
    <name evidence="1" type="ORF">SDC9_133469</name>
</gene>
<name>A0A645DAA7_9ZZZZ</name>
<evidence type="ECO:0000313" key="1">
    <source>
        <dbReference type="EMBL" id="MPM86380.1"/>
    </source>
</evidence>